<gene>
    <name evidence="2" type="ORF">DOS83_01765</name>
</gene>
<reference evidence="2 3" key="1">
    <citation type="journal article" date="2018" name="Vet. Microbiol.">
        <title>Characterisation of Staphylococcus felis isolated from cats using whole genome sequencing.</title>
        <authorList>
            <person name="Worthing K."/>
            <person name="Pang S."/>
            <person name="Trott D.J."/>
            <person name="Abraham S."/>
            <person name="Coombs G.W."/>
            <person name="Jordan D."/>
            <person name="McIntyre L."/>
            <person name="Davies M.R."/>
            <person name="Norris J."/>
        </authorList>
    </citation>
    <scope>NUCLEOTIDE SEQUENCE [LARGE SCALE GENOMIC DNA]</scope>
    <source>
        <strain evidence="2 3">F9</strain>
    </source>
</reference>
<comment type="caution">
    <text evidence="2">The sequence shown here is derived from an EMBL/GenBank/DDBJ whole genome shotgun (WGS) entry which is preliminary data.</text>
</comment>
<accession>A0A3E0IS53</accession>
<dbReference type="AlphaFoldDB" id="A0A3E0IS53"/>
<sequence length="67" mass="7509">MFKKIANTIQAQVIALIIALAFIILSLVNIFSVTTNIKVVLSVFPLIVFSIMSVLCLYNIQKIKQKK</sequence>
<evidence type="ECO:0000256" key="1">
    <source>
        <dbReference type="SAM" id="Phobius"/>
    </source>
</evidence>
<organism evidence="2 3">
    <name type="scientific">Staphylococcus felis</name>
    <dbReference type="NCBI Taxonomy" id="46127"/>
    <lineage>
        <taxon>Bacteria</taxon>
        <taxon>Bacillati</taxon>
        <taxon>Bacillota</taxon>
        <taxon>Bacilli</taxon>
        <taxon>Bacillales</taxon>
        <taxon>Staphylococcaceae</taxon>
        <taxon>Staphylococcus</taxon>
    </lineage>
</organism>
<feature type="transmembrane region" description="Helical" evidence="1">
    <location>
        <begin position="39"/>
        <end position="60"/>
    </location>
</feature>
<evidence type="ECO:0000313" key="3">
    <source>
        <dbReference type="Proteomes" id="UP000256562"/>
    </source>
</evidence>
<evidence type="ECO:0000313" key="2">
    <source>
        <dbReference type="EMBL" id="REH99799.1"/>
    </source>
</evidence>
<name>A0A3E0IS53_9STAP</name>
<dbReference type="EMBL" id="QKXQ01000079">
    <property type="protein sequence ID" value="REH99799.1"/>
    <property type="molecule type" value="Genomic_DNA"/>
</dbReference>
<dbReference type="Proteomes" id="UP000256562">
    <property type="component" value="Unassembled WGS sequence"/>
</dbReference>
<keyword evidence="1" id="KW-0812">Transmembrane</keyword>
<keyword evidence="1" id="KW-1133">Transmembrane helix</keyword>
<keyword evidence="1" id="KW-0472">Membrane</keyword>
<feature type="transmembrane region" description="Helical" evidence="1">
    <location>
        <begin position="12"/>
        <end position="33"/>
    </location>
</feature>
<proteinExistence type="predicted"/>
<protein>
    <submittedName>
        <fullName evidence="2">Uncharacterized protein</fullName>
    </submittedName>
</protein>